<dbReference type="HOGENOM" id="CLU_164569_0_0_4"/>
<sequence>MTPSSDCWTPHVMHGGPPSAGFVLEVKMAVRWLTIERFVAESGYTAAAVRSKIRDEIWAKGEVWKHAPDGRVLINTEGYEKWVETGEALKPYRKAALKSASYTKGQGAVSACRSSPPPLT</sequence>
<name>Q2L2J0_BORA1</name>
<protein>
    <submittedName>
        <fullName evidence="1">Phage excisionase</fullName>
    </submittedName>
</protein>
<dbReference type="EMBL" id="AM167904">
    <property type="protein sequence ID" value="CAJ49033.1"/>
    <property type="molecule type" value="Genomic_DNA"/>
</dbReference>
<accession>Q2L2J0</accession>
<organism evidence="1 2">
    <name type="scientific">Bordetella avium (strain 197N)</name>
    <dbReference type="NCBI Taxonomy" id="360910"/>
    <lineage>
        <taxon>Bacteria</taxon>
        <taxon>Pseudomonadati</taxon>
        <taxon>Pseudomonadota</taxon>
        <taxon>Betaproteobacteria</taxon>
        <taxon>Burkholderiales</taxon>
        <taxon>Alcaligenaceae</taxon>
        <taxon>Bordetella</taxon>
    </lineage>
</organism>
<evidence type="ECO:0000313" key="2">
    <source>
        <dbReference type="Proteomes" id="UP000001977"/>
    </source>
</evidence>
<dbReference type="STRING" id="360910.BAV1423A"/>
<reference evidence="1 2" key="1">
    <citation type="journal article" date="2006" name="J. Bacteriol.">
        <title>Comparison of the genome sequence of the poultry pathogen Bordetella avium with those of B. bronchiseptica, B. pertussis, and B. parapertussis reveals extensive diversity in surface structures associated with host interaction.</title>
        <authorList>
            <person name="Sebaihia M."/>
            <person name="Preston A."/>
            <person name="Maskell D.J."/>
            <person name="Kuzmiak H."/>
            <person name="Connell T.D."/>
            <person name="King N.D."/>
            <person name="Orndorff P.E."/>
            <person name="Miyamoto D.M."/>
            <person name="Thomson N.R."/>
            <person name="Harris D."/>
            <person name="Goble A."/>
            <person name="Lord A."/>
            <person name="Murphy L."/>
            <person name="Quail M.A."/>
            <person name="Rutter S."/>
            <person name="Squares R."/>
            <person name="Squares S."/>
            <person name="Woodward J."/>
            <person name="Parkhill J."/>
            <person name="Temple L.M."/>
        </authorList>
    </citation>
    <scope>NUCLEOTIDE SEQUENCE [LARGE SCALE GENOMIC DNA]</scope>
    <source>
        <strain evidence="1 2">197N</strain>
    </source>
</reference>
<evidence type="ECO:0000313" key="1">
    <source>
        <dbReference type="EMBL" id="CAJ49033.1"/>
    </source>
</evidence>
<dbReference type="AlphaFoldDB" id="Q2L2J0"/>
<dbReference type="KEGG" id="bav:BAV1423A"/>
<gene>
    <name evidence="1" type="ORF">BAV1423A</name>
</gene>
<dbReference type="Proteomes" id="UP000001977">
    <property type="component" value="Chromosome"/>
</dbReference>
<keyword evidence="2" id="KW-1185">Reference proteome</keyword>
<proteinExistence type="predicted"/>
<dbReference type="eggNOG" id="ENOG5033F1W">
    <property type="taxonomic scope" value="Bacteria"/>
</dbReference>